<dbReference type="EMBL" id="JNSL01000164">
    <property type="protein sequence ID" value="KGA13999.1"/>
    <property type="molecule type" value="Genomic_DNA"/>
</dbReference>
<dbReference type="Gene3D" id="3.90.1150.200">
    <property type="match status" value="1"/>
</dbReference>
<dbReference type="AlphaFoldDB" id="A0A094PWD5"/>
<evidence type="ECO:0008006" key="2">
    <source>
        <dbReference type="Google" id="ProtNLM"/>
    </source>
</evidence>
<gene>
    <name evidence="1" type="ORF">GM51_18345</name>
</gene>
<accession>A0A094PWD5</accession>
<comment type="caution">
    <text evidence="1">The sequence shown here is derived from an EMBL/GenBank/DDBJ whole genome shotgun (WGS) entry which is preliminary data.</text>
</comment>
<sequence>MPATNSDRSKHFAAIEKKHGEKATVWLKRLKDLKTDKYQEQIAFLRENHGFSQAHANALVMYHRGSKSSNKFGTPENYFKTIDPQVAKTIKKIFAAVTAKHKNLELVMAWNQPMLRLGTGYIVGVSVSKNHLTLNPFSATVLKSMSSKLAKYEVKKHTFLVPLDWKVDPALMQAIAKARIAEITKK</sequence>
<dbReference type="Pfam" id="PF14117">
    <property type="entry name" value="DUF4287"/>
    <property type="match status" value="1"/>
</dbReference>
<dbReference type="SUPFAM" id="SSF159888">
    <property type="entry name" value="YdhG-like"/>
    <property type="match status" value="1"/>
</dbReference>
<proteinExistence type="predicted"/>
<evidence type="ECO:0000313" key="1">
    <source>
        <dbReference type="EMBL" id="KGA13999.1"/>
    </source>
</evidence>
<dbReference type="InterPro" id="IPR025629">
    <property type="entry name" value="DUF4287"/>
</dbReference>
<protein>
    <recommendedName>
        <fullName evidence="2">YdhG-like domain-containing protein</fullName>
    </recommendedName>
</protein>
<organism evidence="1">
    <name type="scientific">freshwater metagenome</name>
    <dbReference type="NCBI Taxonomy" id="449393"/>
    <lineage>
        <taxon>unclassified sequences</taxon>
        <taxon>metagenomes</taxon>
        <taxon>ecological metagenomes</taxon>
    </lineage>
</organism>
<name>A0A094PWD5_9ZZZZ</name>
<reference evidence="1" key="1">
    <citation type="submission" date="2014-06" db="EMBL/GenBank/DDBJ databases">
        <title>Key roles for freshwater Actinobacteria revealed by deep metagenomic sequencing.</title>
        <authorList>
            <person name="Ghai R."/>
            <person name="Mizuno C.M."/>
            <person name="Picazo A."/>
            <person name="Camacho A."/>
            <person name="Rodriguez-Valera F."/>
        </authorList>
    </citation>
    <scope>NUCLEOTIDE SEQUENCE</scope>
</reference>